<dbReference type="InterPro" id="IPR002575">
    <property type="entry name" value="Aminoglycoside_PTrfase"/>
</dbReference>
<evidence type="ECO:0000313" key="3">
    <source>
        <dbReference type="EMBL" id="GGK40078.1"/>
    </source>
</evidence>
<proteinExistence type="predicted"/>
<feature type="domain" description="Aminoglycoside phosphotransferase" evidence="2">
    <location>
        <begin position="272"/>
        <end position="329"/>
    </location>
</feature>
<dbReference type="Pfam" id="PF01636">
    <property type="entry name" value="APH"/>
    <property type="match status" value="1"/>
</dbReference>
<reference evidence="4" key="1">
    <citation type="journal article" date="2019" name="Int. J. Syst. Evol. Microbiol.">
        <title>The Global Catalogue of Microorganisms (GCM) 10K type strain sequencing project: providing services to taxonomists for standard genome sequencing and annotation.</title>
        <authorList>
            <consortium name="The Broad Institute Genomics Platform"/>
            <consortium name="The Broad Institute Genome Sequencing Center for Infectious Disease"/>
            <person name="Wu L."/>
            <person name="Ma J."/>
        </authorList>
    </citation>
    <scope>NUCLEOTIDE SEQUENCE [LARGE SCALE GENOMIC DNA]</scope>
    <source>
        <strain evidence="4">JCM 30331</strain>
    </source>
</reference>
<dbReference type="InterPro" id="IPR011009">
    <property type="entry name" value="Kinase-like_dom_sf"/>
</dbReference>
<name>A0ABQ2F448_9DEIO</name>
<protein>
    <recommendedName>
        <fullName evidence="2">Aminoglycoside phosphotransferase domain-containing protein</fullName>
    </recommendedName>
</protein>
<evidence type="ECO:0000259" key="2">
    <source>
        <dbReference type="Pfam" id="PF01636"/>
    </source>
</evidence>
<evidence type="ECO:0000256" key="1">
    <source>
        <dbReference type="SAM" id="MobiDB-lite"/>
    </source>
</evidence>
<feature type="region of interest" description="Disordered" evidence="1">
    <location>
        <begin position="415"/>
        <end position="448"/>
    </location>
</feature>
<keyword evidence="4" id="KW-1185">Reference proteome</keyword>
<comment type="caution">
    <text evidence="3">The sequence shown here is derived from an EMBL/GenBank/DDBJ whole genome shotgun (WGS) entry which is preliminary data.</text>
</comment>
<accession>A0ABQ2F448</accession>
<dbReference type="EMBL" id="BMPP01000022">
    <property type="protein sequence ID" value="GGK40078.1"/>
    <property type="molecule type" value="Genomic_DNA"/>
</dbReference>
<dbReference type="Proteomes" id="UP000647587">
    <property type="component" value="Unassembled WGS sequence"/>
</dbReference>
<gene>
    <name evidence="3" type="ORF">GCM10008955_37290</name>
</gene>
<dbReference type="SUPFAM" id="SSF56112">
    <property type="entry name" value="Protein kinase-like (PK-like)"/>
    <property type="match status" value="1"/>
</dbReference>
<sequence>MLEDMIRRQTRLHLLCVHPDGQRFARQSVSVDLATYYGENVLEAAPPAWKAQLGRRLSFASQGEVNGVRHSETTWLLHATGAMSWQALGAAPEQVQVEVRAAARPNRTPWFHPDWQRQAAAWISEQLQRRGLRQVAAPRVLKHWQISLLWQVPTCSGPVYFKAVPEHFRHEVPVTVQLAGKVPGAAPPVLACDPEQGFLLMADAGAPLEPDLKAVMLHLAGVQQASVTLIPELNLPDHGPAHIASRLDHLLSDEVLMVGESGGLTCDEAHLLRAARPGLEAALSRLEASSLPRTLGHADLHGGNVVCGPGGLTFLDWSDASLTHPFLDAQPEYFFPTGHAPDPAELACATEAYLRCWTDHASLGELRALHADALRAAELLRALGYVDGIQPFMDDPAEWRGAHLLHLRQLLTGAPEAPGDLRPAHREGRGYLSTSGSGGSGARARRTR</sequence>
<organism evidence="3 4">
    <name type="scientific">Deinococcus malanensis</name>
    <dbReference type="NCBI Taxonomy" id="1706855"/>
    <lineage>
        <taxon>Bacteria</taxon>
        <taxon>Thermotogati</taxon>
        <taxon>Deinococcota</taxon>
        <taxon>Deinococci</taxon>
        <taxon>Deinococcales</taxon>
        <taxon>Deinococcaceae</taxon>
        <taxon>Deinococcus</taxon>
    </lineage>
</organism>
<evidence type="ECO:0000313" key="4">
    <source>
        <dbReference type="Proteomes" id="UP000647587"/>
    </source>
</evidence>